<dbReference type="GO" id="GO:0005886">
    <property type="term" value="C:plasma membrane"/>
    <property type="evidence" value="ECO:0007669"/>
    <property type="project" value="UniProtKB-SubCell"/>
</dbReference>
<dbReference type="NCBIfam" id="TIGR00254">
    <property type="entry name" value="GGDEF"/>
    <property type="match status" value="1"/>
</dbReference>
<evidence type="ECO:0000256" key="5">
    <source>
        <dbReference type="ARBA" id="ARBA00023136"/>
    </source>
</evidence>
<accession>A0A9X1NB36</accession>
<dbReference type="FunFam" id="3.30.70.270:FF:000001">
    <property type="entry name" value="Diguanylate cyclase domain protein"/>
    <property type="match status" value="1"/>
</dbReference>
<dbReference type="InterPro" id="IPR000014">
    <property type="entry name" value="PAS"/>
</dbReference>
<evidence type="ECO:0000313" key="10">
    <source>
        <dbReference type="EMBL" id="MCD5311692.1"/>
    </source>
</evidence>
<dbReference type="CDD" id="cd01949">
    <property type="entry name" value="GGDEF"/>
    <property type="match status" value="1"/>
</dbReference>
<dbReference type="Gene3D" id="3.30.70.270">
    <property type="match status" value="1"/>
</dbReference>
<dbReference type="InterPro" id="IPR000700">
    <property type="entry name" value="PAS-assoc_C"/>
</dbReference>
<evidence type="ECO:0000259" key="7">
    <source>
        <dbReference type="PROSITE" id="PS50112"/>
    </source>
</evidence>
<organism evidence="10 11">
    <name type="scientific">Kineosporia babensis</name>
    <dbReference type="NCBI Taxonomy" id="499548"/>
    <lineage>
        <taxon>Bacteria</taxon>
        <taxon>Bacillati</taxon>
        <taxon>Actinomycetota</taxon>
        <taxon>Actinomycetes</taxon>
        <taxon>Kineosporiales</taxon>
        <taxon>Kineosporiaceae</taxon>
        <taxon>Kineosporia</taxon>
    </lineage>
</organism>
<dbReference type="PROSITE" id="PS50113">
    <property type="entry name" value="PAC"/>
    <property type="match status" value="3"/>
</dbReference>
<evidence type="ECO:0000259" key="9">
    <source>
        <dbReference type="PROSITE" id="PS50887"/>
    </source>
</evidence>
<feature type="transmembrane region" description="Helical" evidence="6">
    <location>
        <begin position="34"/>
        <end position="52"/>
    </location>
</feature>
<evidence type="ECO:0000256" key="4">
    <source>
        <dbReference type="ARBA" id="ARBA00022989"/>
    </source>
</evidence>
<dbReference type="InterPro" id="IPR043128">
    <property type="entry name" value="Rev_trsase/Diguanyl_cyclase"/>
</dbReference>
<feature type="transmembrane region" description="Helical" evidence="6">
    <location>
        <begin position="157"/>
        <end position="177"/>
    </location>
</feature>
<keyword evidence="2" id="KW-1003">Cell membrane</keyword>
<feature type="transmembrane region" description="Helical" evidence="6">
    <location>
        <begin position="189"/>
        <end position="208"/>
    </location>
</feature>
<dbReference type="PANTHER" id="PTHR44757:SF2">
    <property type="entry name" value="BIOFILM ARCHITECTURE MAINTENANCE PROTEIN MBAA"/>
    <property type="match status" value="1"/>
</dbReference>
<dbReference type="Gene3D" id="2.10.70.100">
    <property type="match status" value="1"/>
</dbReference>
<dbReference type="InterPro" id="IPR001610">
    <property type="entry name" value="PAC"/>
</dbReference>
<dbReference type="SMART" id="SM00267">
    <property type="entry name" value="GGDEF"/>
    <property type="match status" value="1"/>
</dbReference>
<dbReference type="InterPro" id="IPR007895">
    <property type="entry name" value="MASE1"/>
</dbReference>
<dbReference type="Pfam" id="PF00989">
    <property type="entry name" value="PAS"/>
    <property type="match status" value="1"/>
</dbReference>
<dbReference type="PROSITE" id="PS50887">
    <property type="entry name" value="GGDEF"/>
    <property type="match status" value="1"/>
</dbReference>
<dbReference type="Pfam" id="PF13426">
    <property type="entry name" value="PAS_9"/>
    <property type="match status" value="1"/>
</dbReference>
<dbReference type="SUPFAM" id="SSF55073">
    <property type="entry name" value="Nucleotide cyclase"/>
    <property type="match status" value="1"/>
</dbReference>
<keyword evidence="10" id="KW-0808">Transferase</keyword>
<dbReference type="Proteomes" id="UP001138997">
    <property type="component" value="Unassembled WGS sequence"/>
</dbReference>
<evidence type="ECO:0000256" key="3">
    <source>
        <dbReference type="ARBA" id="ARBA00022692"/>
    </source>
</evidence>
<feature type="transmembrane region" description="Helical" evidence="6">
    <location>
        <begin position="264"/>
        <end position="285"/>
    </location>
</feature>
<keyword evidence="5 6" id="KW-0472">Membrane</keyword>
<keyword evidence="11" id="KW-1185">Reference proteome</keyword>
<evidence type="ECO:0000259" key="8">
    <source>
        <dbReference type="PROSITE" id="PS50113"/>
    </source>
</evidence>
<dbReference type="Pfam" id="PF05231">
    <property type="entry name" value="MASE1"/>
    <property type="match status" value="1"/>
</dbReference>
<feature type="transmembrane region" description="Helical" evidence="6">
    <location>
        <begin position="113"/>
        <end position="137"/>
    </location>
</feature>
<dbReference type="PANTHER" id="PTHR44757">
    <property type="entry name" value="DIGUANYLATE CYCLASE DGCP"/>
    <property type="match status" value="1"/>
</dbReference>
<feature type="domain" description="PAC" evidence="8">
    <location>
        <begin position="505"/>
        <end position="557"/>
    </location>
</feature>
<dbReference type="InterPro" id="IPR000160">
    <property type="entry name" value="GGDEF_dom"/>
</dbReference>
<comment type="caution">
    <text evidence="10">The sequence shown here is derived from an EMBL/GenBank/DDBJ whole genome shotgun (WGS) entry which is preliminary data.</text>
</comment>
<keyword evidence="3 6" id="KW-0812">Transmembrane</keyword>
<feature type="domain" description="PAS" evidence="7">
    <location>
        <begin position="450"/>
        <end position="480"/>
    </location>
</feature>
<proteinExistence type="predicted"/>
<dbReference type="EMBL" id="JAJOMB010000005">
    <property type="protein sequence ID" value="MCD5311692.1"/>
    <property type="molecule type" value="Genomic_DNA"/>
</dbReference>
<feature type="transmembrane region" description="Helical" evidence="6">
    <location>
        <begin position="57"/>
        <end position="77"/>
    </location>
</feature>
<evidence type="ECO:0000256" key="1">
    <source>
        <dbReference type="ARBA" id="ARBA00004651"/>
    </source>
</evidence>
<dbReference type="PROSITE" id="PS50112">
    <property type="entry name" value="PAS"/>
    <property type="match status" value="1"/>
</dbReference>
<feature type="transmembrane region" description="Helical" evidence="6">
    <location>
        <begin position="220"/>
        <end position="243"/>
    </location>
</feature>
<dbReference type="NCBIfam" id="TIGR00229">
    <property type="entry name" value="sensory_box"/>
    <property type="match status" value="2"/>
</dbReference>
<dbReference type="SMART" id="SM00091">
    <property type="entry name" value="PAS"/>
    <property type="match status" value="3"/>
</dbReference>
<keyword evidence="10" id="KW-0548">Nucleotidyltransferase</keyword>
<dbReference type="SUPFAM" id="SSF55785">
    <property type="entry name" value="PYP-like sensor domain (PAS domain)"/>
    <property type="match status" value="3"/>
</dbReference>
<dbReference type="CDD" id="cd00130">
    <property type="entry name" value="PAS"/>
    <property type="match status" value="3"/>
</dbReference>
<dbReference type="Pfam" id="PF00990">
    <property type="entry name" value="GGDEF"/>
    <property type="match status" value="1"/>
</dbReference>
<dbReference type="InterPro" id="IPR052155">
    <property type="entry name" value="Biofilm_reg_signaling"/>
</dbReference>
<evidence type="ECO:0000256" key="6">
    <source>
        <dbReference type="SAM" id="Phobius"/>
    </source>
</evidence>
<feature type="domain" description="GGDEF" evidence="9">
    <location>
        <begin position="720"/>
        <end position="852"/>
    </location>
</feature>
<keyword evidence="4 6" id="KW-1133">Transmembrane helix</keyword>
<feature type="domain" description="PAC" evidence="8">
    <location>
        <begin position="637"/>
        <end position="689"/>
    </location>
</feature>
<dbReference type="InterPro" id="IPR035965">
    <property type="entry name" value="PAS-like_dom_sf"/>
</dbReference>
<reference evidence="10" key="1">
    <citation type="submission" date="2021-11" db="EMBL/GenBank/DDBJ databases">
        <title>Streptomyces corallinus and Kineosporia corallina sp. nov., two new coral-derived marine actinobacteria.</title>
        <authorList>
            <person name="Buangrab K."/>
            <person name="Sutthacheep M."/>
            <person name="Yeemin T."/>
            <person name="Harunari E."/>
            <person name="Igarashi Y."/>
            <person name="Sripreechasak P."/>
            <person name="Kanchanasin P."/>
            <person name="Tanasupawat S."/>
            <person name="Phongsopitanun W."/>
        </authorList>
    </citation>
    <scope>NUCLEOTIDE SEQUENCE</scope>
    <source>
        <strain evidence="10">JCM 31032</strain>
    </source>
</reference>
<dbReference type="GO" id="GO:0006355">
    <property type="term" value="P:regulation of DNA-templated transcription"/>
    <property type="evidence" value="ECO:0007669"/>
    <property type="project" value="InterPro"/>
</dbReference>
<protein>
    <submittedName>
        <fullName evidence="10">Diguanylate cyclase</fullName>
        <ecNumber evidence="10">2.7.7.65</ecNumber>
    </submittedName>
</protein>
<dbReference type="SMART" id="SM00086">
    <property type="entry name" value="PAC"/>
    <property type="match status" value="3"/>
</dbReference>
<dbReference type="GO" id="GO:0052621">
    <property type="term" value="F:diguanylate cyclase activity"/>
    <property type="evidence" value="ECO:0007669"/>
    <property type="project" value="UniProtKB-EC"/>
</dbReference>
<dbReference type="AlphaFoldDB" id="A0A9X1NB36"/>
<gene>
    <name evidence="10" type="ORF">LR394_12345</name>
</gene>
<feature type="domain" description="PAC" evidence="8">
    <location>
        <begin position="374"/>
        <end position="426"/>
    </location>
</feature>
<name>A0A9X1NB36_9ACTN</name>
<dbReference type="InterPro" id="IPR029787">
    <property type="entry name" value="Nucleotide_cyclase"/>
</dbReference>
<dbReference type="Gene3D" id="3.30.450.20">
    <property type="entry name" value="PAS domain"/>
    <property type="match status" value="3"/>
</dbReference>
<dbReference type="InterPro" id="IPR013655">
    <property type="entry name" value="PAS_fold_3"/>
</dbReference>
<dbReference type="InterPro" id="IPR013767">
    <property type="entry name" value="PAS_fold"/>
</dbReference>
<sequence>MPRLGARTIVFLATALAALGFSWMGLEPLRNPGAGQPAWWPLAAFGAALLVYSPSRWWPAIVAGIALGSTTSVLVLSQTVVNYAGLTAGLCENLLVAVLLRRLRPRQALEERLIDAVRVLICLLVASTVASVVFALLGSPGDRTALGLWSEFVRNHVLALMLIGPCLVVHLSRGEVLAQLRDHRRNLEWLAQLAATMSVAALLFLTYQRVVSSTLLVLPLIWGATRLGALRATISLLASALIITLGTNHGLGRIALLDRSAEELLTLQTALATLSLVVIATSISARLRERATNLLRQRTQDLNTAERLAGLGSVRWDPTTDAQAWSDGLHLLLGADPAKVRPSAAVYDTFVHPEDLPRVRADGERIRNDMGNAEALEYRIVRTDGDVRTVAIQTVIERAPGGVRDQVFATVQDVTQARAAAAEVTKAHAELAAVLNAVTGTAILGTNGKDGRISFFNIGAERMFGYRAEEVIGRMRALDLHDQADFDGQDPGEEILAAVRAHGTYSAQRNFVRQDGSRFPGQLTITSHQGSDDRPLGFIGVITDLTGVLQAQEELAESEKRFRLAFDTSPMGMAVVSLAPAEPGRFLRVNDALCEFAGVGEAVLLGSTVGDFLGDGEHLQEAMANLVAMMNGSRDSVTVDRHLYRPDGGERWGKVSASAVRPGRGRDPYLILLVEDITARKALTERLQHEAAHDSLTGLPNRLHLHRQLERELQERDSGGSVAVLYLDLDGFKAVNDSQGHGAGDELLVQVADRIAASVRSGDVVARLGGDEFAVLCPGIPDVETAMRTGRRILAALSLEFDLSQTRARVGASIGVAVAVEGDTGPELLHAADQAMYAAKREGKGVVRLNAR</sequence>
<evidence type="ECO:0000313" key="11">
    <source>
        <dbReference type="Proteomes" id="UP001138997"/>
    </source>
</evidence>
<comment type="subcellular location">
    <subcellularLocation>
        <location evidence="1">Cell membrane</location>
        <topology evidence="1">Multi-pass membrane protein</topology>
    </subcellularLocation>
</comment>
<feature type="transmembrane region" description="Helical" evidence="6">
    <location>
        <begin position="83"/>
        <end position="101"/>
    </location>
</feature>
<dbReference type="Pfam" id="PF08447">
    <property type="entry name" value="PAS_3"/>
    <property type="match status" value="1"/>
</dbReference>
<dbReference type="EC" id="2.7.7.65" evidence="10"/>
<evidence type="ECO:0000256" key="2">
    <source>
        <dbReference type="ARBA" id="ARBA00022475"/>
    </source>
</evidence>
<dbReference type="RefSeq" id="WP_231441147.1">
    <property type="nucleotide sequence ID" value="NZ_JAJOMB010000005.1"/>
</dbReference>